<sequence>MINRKLLALSLVGATVLAGCGNNNSDDKTAPVEPVAEYQVTVTNLTNAQPMSEVAIVLHETGYRAWVGGQAASVELEHMAESGNPQPLIDQAVADASYLQHGVNPAILKPGESAEINLSVYEASTDTRISGFTMLVNTNDAFTGLNNVSLAALAVGQSVSYRSNVYDAGTERNTEVAGSIPGPADTTADSGNFSAVRDDFQNKVALHSGVVTADDGLTGSVLTSVHKFDNPAMSIKITRMR</sequence>
<dbReference type="PROSITE" id="PS51257">
    <property type="entry name" value="PROKAR_LIPOPROTEIN"/>
    <property type="match status" value="1"/>
</dbReference>
<organism evidence="3 4">
    <name type="scientific">Pelagibaculum spongiae</name>
    <dbReference type="NCBI Taxonomy" id="2080658"/>
    <lineage>
        <taxon>Bacteria</taxon>
        <taxon>Pseudomonadati</taxon>
        <taxon>Pseudomonadota</taxon>
        <taxon>Gammaproteobacteria</taxon>
        <taxon>Oceanospirillales</taxon>
        <taxon>Pelagibaculum</taxon>
    </lineage>
</organism>
<dbReference type="EMBL" id="QDDL01000003">
    <property type="protein sequence ID" value="PVZ69635.1"/>
    <property type="molecule type" value="Genomic_DNA"/>
</dbReference>
<dbReference type="AlphaFoldDB" id="A0A2V1GYB9"/>
<evidence type="ECO:0000313" key="4">
    <source>
        <dbReference type="Proteomes" id="UP000244906"/>
    </source>
</evidence>
<feature type="signal peptide" evidence="1">
    <location>
        <begin position="1"/>
        <end position="18"/>
    </location>
</feature>
<keyword evidence="1" id="KW-0732">Signal</keyword>
<keyword evidence="4" id="KW-1185">Reference proteome</keyword>
<dbReference type="InterPro" id="IPR009465">
    <property type="entry name" value="Spondin_N"/>
</dbReference>
<dbReference type="NCBIfam" id="NF038123">
    <property type="entry name" value="NF038123_dom"/>
    <property type="match status" value="1"/>
</dbReference>
<dbReference type="Proteomes" id="UP000244906">
    <property type="component" value="Unassembled WGS sequence"/>
</dbReference>
<feature type="chain" id="PRO_5016058783" description="Spondin domain-containing protein" evidence="1">
    <location>
        <begin position="19"/>
        <end position="241"/>
    </location>
</feature>
<reference evidence="3 4" key="1">
    <citation type="submission" date="2018-04" db="EMBL/GenBank/DDBJ databases">
        <title>Thalassorhabdus spongiae gen. nov., sp. nov., isolated from a marine sponge in South-West Iceland.</title>
        <authorList>
            <person name="Knobloch S."/>
            <person name="Daussin A."/>
            <person name="Johannsson R."/>
            <person name="Marteinsson V.T."/>
        </authorList>
    </citation>
    <scope>NUCLEOTIDE SEQUENCE [LARGE SCALE GENOMIC DNA]</scope>
    <source>
        <strain evidence="3 4">Hp12</strain>
    </source>
</reference>
<gene>
    <name evidence="3" type="ORF">DC094_10035</name>
</gene>
<dbReference type="OrthoDB" id="5188840at2"/>
<dbReference type="InterPro" id="IPR038678">
    <property type="entry name" value="Spondin_N_sf"/>
</dbReference>
<proteinExistence type="predicted"/>
<dbReference type="Pfam" id="PF06468">
    <property type="entry name" value="Spond_N"/>
    <property type="match status" value="1"/>
</dbReference>
<feature type="domain" description="Spondin" evidence="2">
    <location>
        <begin position="51"/>
        <end position="172"/>
    </location>
</feature>
<evidence type="ECO:0000256" key="1">
    <source>
        <dbReference type="SAM" id="SignalP"/>
    </source>
</evidence>
<accession>A0A2V1GYB9</accession>
<dbReference type="Gene3D" id="2.60.40.2130">
    <property type="entry name" value="F-spondin domain"/>
    <property type="match status" value="1"/>
</dbReference>
<dbReference type="RefSeq" id="WP_116686970.1">
    <property type="nucleotide sequence ID" value="NZ_CAWNYD010000003.1"/>
</dbReference>
<evidence type="ECO:0000313" key="3">
    <source>
        <dbReference type="EMBL" id="PVZ69635.1"/>
    </source>
</evidence>
<name>A0A2V1GYB9_9GAMM</name>
<evidence type="ECO:0000259" key="2">
    <source>
        <dbReference type="Pfam" id="PF06468"/>
    </source>
</evidence>
<protein>
    <recommendedName>
        <fullName evidence="2">Spondin domain-containing protein</fullName>
    </recommendedName>
</protein>
<comment type="caution">
    <text evidence="3">The sequence shown here is derived from an EMBL/GenBank/DDBJ whole genome shotgun (WGS) entry which is preliminary data.</text>
</comment>